<evidence type="ECO:0000256" key="7">
    <source>
        <dbReference type="ARBA" id="ARBA00022679"/>
    </source>
</evidence>
<dbReference type="InterPro" id="IPR038013">
    <property type="entry name" value="ALG11"/>
</dbReference>
<keyword evidence="20" id="KW-1185">Reference proteome</keyword>
<evidence type="ECO:0000256" key="3">
    <source>
        <dbReference type="ARBA" id="ARBA00009481"/>
    </source>
</evidence>
<feature type="domain" description="Glycosyl transferase family 1" evidence="17">
    <location>
        <begin position="339"/>
        <end position="503"/>
    </location>
</feature>
<proteinExistence type="inferred from homology"/>
<keyword evidence="16" id="KW-0732">Signal</keyword>
<feature type="chain" id="PRO_5034759678" description="GDP-Man:Man(3)GlcNAc(2)-PP-Dol alpha-1,2-mannosyltransferase" evidence="16">
    <location>
        <begin position="26"/>
        <end position="570"/>
    </location>
</feature>
<gene>
    <name evidence="19" type="ORF">EG327_004053</name>
</gene>
<feature type="non-terminal residue" evidence="19">
    <location>
        <position position="570"/>
    </location>
</feature>
<dbReference type="Pfam" id="PF00534">
    <property type="entry name" value="Glycos_transf_1"/>
    <property type="match status" value="1"/>
</dbReference>
<dbReference type="FunFam" id="3.40.50.2000:FF:000168">
    <property type="entry name" value="Alpha-1,2-mannosyltransferase (Alg11), putative"/>
    <property type="match status" value="1"/>
</dbReference>
<evidence type="ECO:0000256" key="6">
    <source>
        <dbReference type="ARBA" id="ARBA00022676"/>
    </source>
</evidence>
<dbReference type="InterPro" id="IPR001296">
    <property type="entry name" value="Glyco_trans_1"/>
</dbReference>
<comment type="similarity">
    <text evidence="3 14">Belongs to the glycosyltransferase group 1 family. Glycosyltransferase 4 subfamily.</text>
</comment>
<keyword evidence="9 14" id="KW-0256">Endoplasmic reticulum</keyword>
<evidence type="ECO:0000256" key="4">
    <source>
        <dbReference type="ARBA" id="ARBA00012645"/>
    </source>
</evidence>
<dbReference type="GO" id="GO:0004377">
    <property type="term" value="F:GDP-Man:Man(3)GlcNAc(2)-PP-Dol alpha-1,2-mannosyltransferase activity"/>
    <property type="evidence" value="ECO:0007669"/>
    <property type="project" value="UniProtKB-UniRule"/>
</dbReference>
<evidence type="ECO:0000256" key="2">
    <source>
        <dbReference type="ARBA" id="ARBA00004922"/>
    </source>
</evidence>
<keyword evidence="10" id="KW-1133">Transmembrane helix</keyword>
<keyword evidence="8" id="KW-0812">Transmembrane</keyword>
<feature type="compositionally biased region" description="Basic and acidic residues" evidence="15">
    <location>
        <begin position="56"/>
        <end position="66"/>
    </location>
</feature>
<evidence type="ECO:0000256" key="14">
    <source>
        <dbReference type="RuleBase" id="RU367051"/>
    </source>
</evidence>
<feature type="region of interest" description="Disordered" evidence="15">
    <location>
        <begin position="48"/>
        <end position="72"/>
    </location>
</feature>
<dbReference type="Gene3D" id="3.40.50.2000">
    <property type="entry name" value="Glycogen Phosphorylase B"/>
    <property type="match status" value="1"/>
</dbReference>
<dbReference type="AlphaFoldDB" id="A0A8H3YKA0"/>
<dbReference type="PANTHER" id="PTHR45919:SF1">
    <property type="entry name" value="GDP-MAN:MAN(3)GLCNAC(2)-PP-DOL ALPHA-1,2-MANNOSYLTRANSFERASE"/>
    <property type="match status" value="1"/>
</dbReference>
<keyword evidence="7 14" id="KW-0808">Transferase</keyword>
<dbReference type="EC" id="2.4.1.131" evidence="4 14"/>
<dbReference type="PANTHER" id="PTHR45919">
    <property type="entry name" value="GDP-MAN:MAN(3)GLCNAC(2)-PP-DOL ALPHA-1,2-MANNOSYLTRANSFERASE"/>
    <property type="match status" value="1"/>
</dbReference>
<dbReference type="SUPFAM" id="SSF53756">
    <property type="entry name" value="UDP-Glycosyltransferase/glycogen phosphorylase"/>
    <property type="match status" value="1"/>
</dbReference>
<dbReference type="InterPro" id="IPR031814">
    <property type="entry name" value="ALG11_N"/>
</dbReference>
<feature type="signal peptide" evidence="16">
    <location>
        <begin position="1"/>
        <end position="25"/>
    </location>
</feature>
<organism evidence="19 20">
    <name type="scientific">Venturia inaequalis</name>
    <name type="common">Apple scab fungus</name>
    <dbReference type="NCBI Taxonomy" id="5025"/>
    <lineage>
        <taxon>Eukaryota</taxon>
        <taxon>Fungi</taxon>
        <taxon>Dikarya</taxon>
        <taxon>Ascomycota</taxon>
        <taxon>Pezizomycotina</taxon>
        <taxon>Dothideomycetes</taxon>
        <taxon>Pleosporomycetidae</taxon>
        <taxon>Venturiales</taxon>
        <taxon>Venturiaceae</taxon>
        <taxon>Venturia</taxon>
    </lineage>
</organism>
<evidence type="ECO:0000256" key="13">
    <source>
        <dbReference type="ARBA" id="ARBA00056799"/>
    </source>
</evidence>
<dbReference type="EMBL" id="WNWR01002453">
    <property type="protein sequence ID" value="KAE9961467.1"/>
    <property type="molecule type" value="Genomic_DNA"/>
</dbReference>
<evidence type="ECO:0000259" key="17">
    <source>
        <dbReference type="Pfam" id="PF00534"/>
    </source>
</evidence>
<reference evidence="19 20" key="1">
    <citation type="submission" date="2019-07" db="EMBL/GenBank/DDBJ databases">
        <title>Venturia inaequalis Genome Resource.</title>
        <authorList>
            <person name="Lichtner F.J."/>
        </authorList>
    </citation>
    <scope>NUCLEOTIDE SEQUENCE [LARGE SCALE GENOMIC DNA]</scope>
    <source>
        <strain evidence="19 20">DMI_063113</strain>
    </source>
</reference>
<dbReference type="GO" id="GO:0006487">
    <property type="term" value="P:protein N-linked glycosylation"/>
    <property type="evidence" value="ECO:0007669"/>
    <property type="project" value="TreeGrafter"/>
</dbReference>
<evidence type="ECO:0000256" key="8">
    <source>
        <dbReference type="ARBA" id="ARBA00022692"/>
    </source>
</evidence>
<comment type="pathway">
    <text evidence="2 14">Protein modification; protein glycosylation.</text>
</comment>
<evidence type="ECO:0000256" key="16">
    <source>
        <dbReference type="SAM" id="SignalP"/>
    </source>
</evidence>
<keyword evidence="11" id="KW-0472">Membrane</keyword>
<comment type="caution">
    <text evidence="19">The sequence shown here is derived from an EMBL/GenBank/DDBJ whole genome shotgun (WGS) entry which is preliminary data.</text>
</comment>
<evidence type="ECO:0000256" key="1">
    <source>
        <dbReference type="ARBA" id="ARBA00004389"/>
    </source>
</evidence>
<comment type="catalytic activity">
    <reaction evidence="12 14">
        <text>an alpha-D-Man-(1-&gt;3)-[alpha-D-Man-(1-&gt;6)]-beta-D-Man-(1-&gt;4)-beta-D-GlcNAc-(1-&gt;4)-alpha-D-GlcNAc-diphospho-di-trans,poly-cis-dolichol + 2 GDP-alpha-D-mannose = an alpha-D-Man-(1-&gt;2)-alpha-D-Man-(1-&gt;2)-alpha-D-Man-(1-&gt;3)-[alpha-D-Man-(1-&gt;6)]-beta-D-Man-(1-&gt;4)-beta-D-GlcNAc-(1-&gt;4)-alpha-D-GlcNAc-diphospho-di-trans,poly-cis-dolichol + 2 GDP + 2 H(+)</text>
        <dbReference type="Rhea" id="RHEA:29523"/>
        <dbReference type="Rhea" id="RHEA-COMP:19515"/>
        <dbReference type="Rhea" id="RHEA-COMP:19516"/>
        <dbReference type="ChEBI" id="CHEBI:15378"/>
        <dbReference type="ChEBI" id="CHEBI:57527"/>
        <dbReference type="ChEBI" id="CHEBI:58189"/>
        <dbReference type="ChEBI" id="CHEBI:132511"/>
        <dbReference type="ChEBI" id="CHEBI:132515"/>
        <dbReference type="EC" id="2.4.1.131"/>
    </reaction>
    <physiologicalReaction direction="left-to-right" evidence="12 14">
        <dbReference type="Rhea" id="RHEA:29524"/>
    </physiologicalReaction>
</comment>
<dbReference type="GO" id="GO:0005789">
    <property type="term" value="C:endoplasmic reticulum membrane"/>
    <property type="evidence" value="ECO:0007669"/>
    <property type="project" value="UniProtKB-SubCell"/>
</dbReference>
<evidence type="ECO:0000313" key="19">
    <source>
        <dbReference type="EMBL" id="KAE9961467.1"/>
    </source>
</evidence>
<evidence type="ECO:0000313" key="20">
    <source>
        <dbReference type="Proteomes" id="UP000490939"/>
    </source>
</evidence>
<evidence type="ECO:0000259" key="18">
    <source>
        <dbReference type="Pfam" id="PF15924"/>
    </source>
</evidence>
<dbReference type="Proteomes" id="UP000490939">
    <property type="component" value="Unassembled WGS sequence"/>
</dbReference>
<evidence type="ECO:0000256" key="11">
    <source>
        <dbReference type="ARBA" id="ARBA00023136"/>
    </source>
</evidence>
<dbReference type="Pfam" id="PF15924">
    <property type="entry name" value="ALG11_N"/>
    <property type="match status" value="1"/>
</dbReference>
<feature type="domain" description="ALG11 mannosyltransferase N-terminal" evidence="18">
    <location>
        <begin position="96"/>
        <end position="302"/>
    </location>
</feature>
<comment type="function">
    <text evidence="13 14">GDP-Man:Man(3)GlcNAc(2)-PP-Dol alpha-1,2-mannosyltransferase that operates in the biosynthetic pathway of dolichol-linked oligosaccharides, the glycan precursors employed in protein asparagine (N)-glycosylation. The assembly of dolichol-linked oligosaccharides begins on the cytosolic side of the endoplasmic reticulum membrane and finishes in its lumen. The sequential addition of sugars to dolichol pyrophosphate produces dolichol-linked oligosaccharides containing fourteen sugars, including two GlcNAcs, nine mannoses and three glucoses. Once assembled, the oligosaccharide is transferred from the lipid to nascent proteins by oligosaccharyltransferases. Catalyzes, on the cytoplasmic face of the endoplasmic reticulum, the addition of the fourth and fifth mannose residues to the dolichol-linked oligosaccharide chain, to produce Man(5)GlcNAc(2)-PP-dolichol core oligosaccharide.</text>
</comment>
<dbReference type="CDD" id="cd03806">
    <property type="entry name" value="GT4_ALG11-like"/>
    <property type="match status" value="1"/>
</dbReference>
<evidence type="ECO:0000256" key="10">
    <source>
        <dbReference type="ARBA" id="ARBA00022989"/>
    </source>
</evidence>
<name>A0A8H3YKA0_VENIN</name>
<dbReference type="UniPathway" id="UPA00378"/>
<evidence type="ECO:0000256" key="12">
    <source>
        <dbReference type="ARBA" id="ARBA00045065"/>
    </source>
</evidence>
<comment type="subcellular location">
    <subcellularLocation>
        <location evidence="1">Endoplasmic reticulum membrane</location>
        <topology evidence="1">Single-pass membrane protein</topology>
    </subcellularLocation>
</comment>
<protein>
    <recommendedName>
        <fullName evidence="5 14">GDP-Man:Man(3)GlcNAc(2)-PP-Dol alpha-1,2-mannosyltransferase</fullName>
        <ecNumber evidence="4 14">2.4.1.131</ecNumber>
    </recommendedName>
</protein>
<sequence>MLGILSLALPLLLLSPWLLPYLVRSLGAATGWYIQQRAHSRCQTLLQDSETEEREQEQGKPKRDSSSSEDGEWEKIGGQAVGIGPNGDGAHRDWKGIVGFFHPFCNAGGGGERVLWAAIRATQLRWPEAVCVVYTGDHDVNKDQIIKRVQDRFNITLHPPKLHFLYLSTRHWVLPQTWPHFTLLGQSLGSIVLALDAFTLLVPDIFVDTMGFAFTLWLCKFLFPSVPTGAYVHYPTISTDMLQSLDSKDEHGLNAGAGKGVKGNAKRVYWRFFAWLYARVGASIDVVMTNSTWTQAHIKTLWGPGRAHKPQLSDQPGDIVVVFPPVAVEELTEEIEVSKESEAQRLPNLLYIAQFRPEKNHTLVVQAFAKTLFSRKWEDSKRPKLVLVGSVRDDDDAKRVYKLRLLAHELQIKNDVEFVCDASWPQVLDHLRKSSVGVNSMWNEHFGIGVVEYQAAGLISVVNNSGGPKEDIVVDYQGEGPTGFHASNVEEYAIGFTRALDLGPAETVAMRLRARKSAERFTEAAFAKLWVEYMGYLVTLQRDRKYNGFMSRLCLWREIEARNPTGMKYE</sequence>
<accession>A0A8H3YKA0</accession>
<evidence type="ECO:0000256" key="9">
    <source>
        <dbReference type="ARBA" id="ARBA00022824"/>
    </source>
</evidence>
<evidence type="ECO:0000256" key="15">
    <source>
        <dbReference type="SAM" id="MobiDB-lite"/>
    </source>
</evidence>
<keyword evidence="6 14" id="KW-0328">Glycosyltransferase</keyword>
<evidence type="ECO:0000256" key="5">
    <source>
        <dbReference type="ARBA" id="ARBA00022018"/>
    </source>
</evidence>